<organism evidence="2 3">
    <name type="scientific">Flavobacterium ichthyis</name>
    <dbReference type="NCBI Taxonomy" id="2698827"/>
    <lineage>
        <taxon>Bacteria</taxon>
        <taxon>Pseudomonadati</taxon>
        <taxon>Bacteroidota</taxon>
        <taxon>Flavobacteriia</taxon>
        <taxon>Flavobacteriales</taxon>
        <taxon>Flavobacteriaceae</taxon>
        <taxon>Flavobacterium</taxon>
    </lineage>
</organism>
<gene>
    <name evidence="2" type="ORF">GV828_02510</name>
</gene>
<dbReference type="Proteomes" id="UP000798602">
    <property type="component" value="Unassembled WGS sequence"/>
</dbReference>
<accession>A0ABW9Z8A2</accession>
<reference evidence="3" key="1">
    <citation type="submission" date="2020-01" db="EMBL/GenBank/DDBJ databases">
        <title>Sphingomonas sp. strain CSW-10.</title>
        <authorList>
            <person name="Chen W.-M."/>
        </authorList>
    </citation>
    <scope>NUCLEOTIDE SEQUENCE [LARGE SCALE GENOMIC DNA]</scope>
    <source>
        <strain evidence="3">NST-5</strain>
    </source>
</reference>
<dbReference type="InterPro" id="IPR018490">
    <property type="entry name" value="cNMP-bd_dom_sf"/>
</dbReference>
<evidence type="ECO:0000313" key="3">
    <source>
        <dbReference type="Proteomes" id="UP000798602"/>
    </source>
</evidence>
<proteinExistence type="predicted"/>
<comment type="caution">
    <text evidence="2">The sequence shown here is derived from an EMBL/GenBank/DDBJ whole genome shotgun (WGS) entry which is preliminary data.</text>
</comment>
<dbReference type="Pfam" id="PF00027">
    <property type="entry name" value="cNMP_binding"/>
    <property type="match status" value="1"/>
</dbReference>
<evidence type="ECO:0000259" key="1">
    <source>
        <dbReference type="Pfam" id="PF00027"/>
    </source>
</evidence>
<protein>
    <submittedName>
        <fullName evidence="2">Cyclic nucleotide-binding domain-containing protein</fullName>
    </submittedName>
</protein>
<dbReference type="Gene3D" id="2.60.120.10">
    <property type="entry name" value="Jelly Rolls"/>
    <property type="match status" value="1"/>
</dbReference>
<dbReference type="SUPFAM" id="SSF51206">
    <property type="entry name" value="cAMP-binding domain-like"/>
    <property type="match status" value="1"/>
</dbReference>
<keyword evidence="3" id="KW-1185">Reference proteome</keyword>
<dbReference type="InterPro" id="IPR014710">
    <property type="entry name" value="RmlC-like_jellyroll"/>
</dbReference>
<evidence type="ECO:0000313" key="2">
    <source>
        <dbReference type="EMBL" id="NBL64069.1"/>
    </source>
</evidence>
<feature type="domain" description="Cyclic nucleotide-binding" evidence="1">
    <location>
        <begin position="7"/>
        <end position="75"/>
    </location>
</feature>
<dbReference type="EMBL" id="JAABLM010000002">
    <property type="protein sequence ID" value="NBL64069.1"/>
    <property type="molecule type" value="Genomic_DNA"/>
</dbReference>
<dbReference type="InterPro" id="IPR000595">
    <property type="entry name" value="cNMP-bd_dom"/>
</dbReference>
<name>A0ABW9Z8A2_9FLAO</name>
<sequence length="152" mass="17969">MDTLNKRVGFLVKGLVYYYVIKGDDESITDFTKEGEFVSEYHTFINQTKATQSIKAIEDCTFLVMDYNAIQRLYNEIKEGNKFGRMVLEHRFGIVVNQLLSLYMHNPEERYSFFIKNYPDLVQRVPQYLIAAFIGVKPQSLSRIRKRLFKHH</sequence>